<dbReference type="EMBL" id="CP067089">
    <property type="protein sequence ID" value="QQO08633.1"/>
    <property type="molecule type" value="Genomic_DNA"/>
</dbReference>
<dbReference type="InterPro" id="IPR016032">
    <property type="entry name" value="Sig_transdc_resp-reg_C-effctor"/>
</dbReference>
<accession>A0A7T7XLU8</accession>
<keyword evidence="1 6" id="KW-0597">Phosphoprotein</keyword>
<dbReference type="SUPFAM" id="SSF52172">
    <property type="entry name" value="CheY-like"/>
    <property type="match status" value="1"/>
</dbReference>
<dbReference type="PROSITE" id="PS50110">
    <property type="entry name" value="RESPONSE_REGULATORY"/>
    <property type="match status" value="1"/>
</dbReference>
<dbReference type="PROSITE" id="PS51755">
    <property type="entry name" value="OMPR_PHOB"/>
    <property type="match status" value="1"/>
</dbReference>
<dbReference type="CDD" id="cd00383">
    <property type="entry name" value="trans_reg_C"/>
    <property type="match status" value="1"/>
</dbReference>
<dbReference type="InterPro" id="IPR011006">
    <property type="entry name" value="CheY-like_superfamily"/>
</dbReference>
<keyword evidence="3" id="KW-0805">Transcription regulation</keyword>
<dbReference type="Gene3D" id="1.10.10.10">
    <property type="entry name" value="Winged helix-like DNA-binding domain superfamily/Winged helix DNA-binding domain"/>
    <property type="match status" value="1"/>
</dbReference>
<dbReference type="Pfam" id="PF00072">
    <property type="entry name" value="Response_reg"/>
    <property type="match status" value="1"/>
</dbReference>
<dbReference type="InterPro" id="IPR036388">
    <property type="entry name" value="WH-like_DNA-bd_sf"/>
</dbReference>
<dbReference type="KEGG" id="bhc:JFL75_17130"/>
<feature type="modified residue" description="4-aspartylphosphate" evidence="6">
    <location>
        <position position="55"/>
    </location>
</feature>
<keyword evidence="11" id="KW-1185">Reference proteome</keyword>
<dbReference type="GO" id="GO:0000976">
    <property type="term" value="F:transcription cis-regulatory region binding"/>
    <property type="evidence" value="ECO:0007669"/>
    <property type="project" value="TreeGrafter"/>
</dbReference>
<organism evidence="10 11">
    <name type="scientific">Breznakiella homolactica</name>
    <dbReference type="NCBI Taxonomy" id="2798577"/>
    <lineage>
        <taxon>Bacteria</taxon>
        <taxon>Pseudomonadati</taxon>
        <taxon>Spirochaetota</taxon>
        <taxon>Spirochaetia</taxon>
        <taxon>Spirochaetales</taxon>
        <taxon>Breznakiellaceae</taxon>
        <taxon>Breznakiella</taxon>
    </lineage>
</organism>
<sequence>MGVKKRILIADDEPHIAELLAMNCRQYGYDFTIAADGPGAVEAAGRDNPDLILLDLMLPGMSGLEVCRIIKSDPGTANIPIIMLTAKSEESDKVIGLGVGADDYLTKPFGIRELFARIEAVLRRSNGGIPVSRDKVLAAGSLTLDIEGHGVRLGSDPVNLSPTEFALLAELIKHPGKVVLRDTLIKAGGISGAADPGRSLDVHIRNLRRKICLKDGGAACIQTVRGFGFRLDNP</sequence>
<evidence type="ECO:0000256" key="4">
    <source>
        <dbReference type="ARBA" id="ARBA00023125"/>
    </source>
</evidence>
<evidence type="ECO:0000259" key="8">
    <source>
        <dbReference type="PROSITE" id="PS50110"/>
    </source>
</evidence>
<protein>
    <submittedName>
        <fullName evidence="10">Response regulator</fullName>
    </submittedName>
</protein>
<evidence type="ECO:0000256" key="7">
    <source>
        <dbReference type="PROSITE-ProRule" id="PRU01091"/>
    </source>
</evidence>
<evidence type="ECO:0000259" key="9">
    <source>
        <dbReference type="PROSITE" id="PS51755"/>
    </source>
</evidence>
<dbReference type="InterPro" id="IPR001867">
    <property type="entry name" value="OmpR/PhoB-type_DNA-bd"/>
</dbReference>
<dbReference type="Pfam" id="PF00486">
    <property type="entry name" value="Trans_reg_C"/>
    <property type="match status" value="1"/>
</dbReference>
<name>A0A7T7XLU8_9SPIR</name>
<dbReference type="PANTHER" id="PTHR48111:SF4">
    <property type="entry name" value="DNA-BINDING DUAL TRANSCRIPTIONAL REGULATOR OMPR"/>
    <property type="match status" value="1"/>
</dbReference>
<dbReference type="SMART" id="SM00448">
    <property type="entry name" value="REC"/>
    <property type="match status" value="1"/>
</dbReference>
<dbReference type="InterPro" id="IPR039420">
    <property type="entry name" value="WalR-like"/>
</dbReference>
<dbReference type="GO" id="GO:0005829">
    <property type="term" value="C:cytosol"/>
    <property type="evidence" value="ECO:0007669"/>
    <property type="project" value="TreeGrafter"/>
</dbReference>
<dbReference type="FunFam" id="3.40.50.2300:FF:000001">
    <property type="entry name" value="DNA-binding response regulator PhoB"/>
    <property type="match status" value="1"/>
</dbReference>
<evidence type="ECO:0000256" key="3">
    <source>
        <dbReference type="ARBA" id="ARBA00023015"/>
    </source>
</evidence>
<dbReference type="AlphaFoldDB" id="A0A7T7XLU8"/>
<evidence type="ECO:0000256" key="2">
    <source>
        <dbReference type="ARBA" id="ARBA00023012"/>
    </source>
</evidence>
<keyword evidence="4 7" id="KW-0238">DNA-binding</keyword>
<dbReference type="RefSeq" id="WP_215625939.1">
    <property type="nucleotide sequence ID" value="NZ_CP067089.2"/>
</dbReference>
<feature type="DNA-binding region" description="OmpR/PhoB-type" evidence="7">
    <location>
        <begin position="134"/>
        <end position="233"/>
    </location>
</feature>
<keyword evidence="5" id="KW-0804">Transcription</keyword>
<evidence type="ECO:0000256" key="6">
    <source>
        <dbReference type="PROSITE-ProRule" id="PRU00169"/>
    </source>
</evidence>
<dbReference type="GO" id="GO:0006355">
    <property type="term" value="P:regulation of DNA-templated transcription"/>
    <property type="evidence" value="ECO:0007669"/>
    <property type="project" value="InterPro"/>
</dbReference>
<dbReference type="Gene3D" id="6.10.250.690">
    <property type="match status" value="1"/>
</dbReference>
<dbReference type="InterPro" id="IPR001789">
    <property type="entry name" value="Sig_transdc_resp-reg_receiver"/>
</dbReference>
<dbReference type="SMART" id="SM00862">
    <property type="entry name" value="Trans_reg_C"/>
    <property type="match status" value="1"/>
</dbReference>
<keyword evidence="2" id="KW-0902">Two-component regulatory system</keyword>
<reference evidence="10" key="1">
    <citation type="submission" date="2021-01" db="EMBL/GenBank/DDBJ databases">
        <title>Description of Breznakiella homolactica.</title>
        <authorList>
            <person name="Song Y."/>
            <person name="Brune A."/>
        </authorList>
    </citation>
    <scope>NUCLEOTIDE SEQUENCE</scope>
    <source>
        <strain evidence="10">RmG30</strain>
    </source>
</reference>
<dbReference type="Proteomes" id="UP000595917">
    <property type="component" value="Chromosome"/>
</dbReference>
<dbReference type="SUPFAM" id="SSF46894">
    <property type="entry name" value="C-terminal effector domain of the bipartite response regulators"/>
    <property type="match status" value="1"/>
</dbReference>
<dbReference type="GO" id="GO:0000156">
    <property type="term" value="F:phosphorelay response regulator activity"/>
    <property type="evidence" value="ECO:0007669"/>
    <property type="project" value="TreeGrafter"/>
</dbReference>
<dbReference type="GO" id="GO:0032993">
    <property type="term" value="C:protein-DNA complex"/>
    <property type="evidence" value="ECO:0007669"/>
    <property type="project" value="TreeGrafter"/>
</dbReference>
<dbReference type="Gene3D" id="3.40.50.2300">
    <property type="match status" value="1"/>
</dbReference>
<dbReference type="PANTHER" id="PTHR48111">
    <property type="entry name" value="REGULATOR OF RPOS"/>
    <property type="match status" value="1"/>
</dbReference>
<feature type="domain" description="OmpR/PhoB-type" evidence="9">
    <location>
        <begin position="134"/>
        <end position="233"/>
    </location>
</feature>
<gene>
    <name evidence="10" type="ORF">JFL75_17130</name>
</gene>
<evidence type="ECO:0000313" key="11">
    <source>
        <dbReference type="Proteomes" id="UP000595917"/>
    </source>
</evidence>
<feature type="domain" description="Response regulatory" evidence="8">
    <location>
        <begin position="6"/>
        <end position="122"/>
    </location>
</feature>
<evidence type="ECO:0000256" key="5">
    <source>
        <dbReference type="ARBA" id="ARBA00023163"/>
    </source>
</evidence>
<evidence type="ECO:0000313" key="10">
    <source>
        <dbReference type="EMBL" id="QQO08633.1"/>
    </source>
</evidence>
<proteinExistence type="predicted"/>
<evidence type="ECO:0000256" key="1">
    <source>
        <dbReference type="ARBA" id="ARBA00022553"/>
    </source>
</evidence>